<organism evidence="2 3">
    <name type="scientific">Pseudomonas putida</name>
    <name type="common">Arthrobacter siderocapsulatus</name>
    <dbReference type="NCBI Taxonomy" id="303"/>
    <lineage>
        <taxon>Bacteria</taxon>
        <taxon>Pseudomonadati</taxon>
        <taxon>Pseudomonadota</taxon>
        <taxon>Gammaproteobacteria</taxon>
        <taxon>Pseudomonadales</taxon>
        <taxon>Pseudomonadaceae</taxon>
        <taxon>Pseudomonas</taxon>
    </lineage>
</organism>
<evidence type="ECO:0000313" key="2">
    <source>
        <dbReference type="EMBL" id="ROQ53712.1"/>
    </source>
</evidence>
<proteinExistence type="predicted"/>
<gene>
    <name evidence="2" type="ORF">EDF85_1476</name>
</gene>
<protein>
    <submittedName>
        <fullName evidence="2">Uncharacterized protein</fullName>
    </submittedName>
</protein>
<reference evidence="2 3" key="1">
    <citation type="submission" date="2018-11" db="EMBL/GenBank/DDBJ databases">
        <title>Genomic analyses of the natural microbiome of Caenorhabditis elegans.</title>
        <authorList>
            <person name="Samuel B."/>
        </authorList>
    </citation>
    <scope>NUCLEOTIDE SEQUENCE [LARGE SCALE GENOMIC DNA]</scope>
    <source>
        <strain evidence="2 3">BIGb0473</strain>
    </source>
</reference>
<name>A0A9X8EL88_PSEPU</name>
<accession>A0A9X8EL88</accession>
<keyword evidence="1" id="KW-0812">Transmembrane</keyword>
<comment type="caution">
    <text evidence="2">The sequence shown here is derived from an EMBL/GenBank/DDBJ whole genome shotgun (WGS) entry which is preliminary data.</text>
</comment>
<evidence type="ECO:0000313" key="3">
    <source>
        <dbReference type="Proteomes" id="UP000269115"/>
    </source>
</evidence>
<sequence>MRQNSVGSGHMMVLLMAGFLLILSALAMALLNLQDLQAGSVTSMVSNRIRPVHHVTHTLRDNPDAFHAAILFKMVFSGLMLLVGIALSWVSIRQLRRTPTKPNGDPWWFI</sequence>
<keyword evidence="1" id="KW-0472">Membrane</keyword>
<evidence type="ECO:0000256" key="1">
    <source>
        <dbReference type="SAM" id="Phobius"/>
    </source>
</evidence>
<feature type="transmembrane region" description="Helical" evidence="1">
    <location>
        <begin position="12"/>
        <end position="31"/>
    </location>
</feature>
<dbReference type="Proteomes" id="UP000269115">
    <property type="component" value="Unassembled WGS sequence"/>
</dbReference>
<dbReference type="RefSeq" id="WP_123752665.1">
    <property type="nucleotide sequence ID" value="NZ_RJUR01000011.1"/>
</dbReference>
<dbReference type="EMBL" id="RJUR01000011">
    <property type="protein sequence ID" value="ROQ53712.1"/>
    <property type="molecule type" value="Genomic_DNA"/>
</dbReference>
<feature type="transmembrane region" description="Helical" evidence="1">
    <location>
        <begin position="70"/>
        <end position="92"/>
    </location>
</feature>
<dbReference type="AlphaFoldDB" id="A0A9X8EL88"/>
<keyword evidence="1" id="KW-1133">Transmembrane helix</keyword>